<keyword evidence="2" id="KW-1185">Reference proteome</keyword>
<dbReference type="EMBL" id="CAJVPL010000425">
    <property type="protein sequence ID" value="CAG8495509.1"/>
    <property type="molecule type" value="Genomic_DNA"/>
</dbReference>
<evidence type="ECO:0000313" key="2">
    <source>
        <dbReference type="Proteomes" id="UP000789831"/>
    </source>
</evidence>
<protein>
    <submittedName>
        <fullName evidence="1">13608_t:CDS:1</fullName>
    </submittedName>
</protein>
<reference evidence="1" key="1">
    <citation type="submission" date="2021-06" db="EMBL/GenBank/DDBJ databases">
        <authorList>
            <person name="Kallberg Y."/>
            <person name="Tangrot J."/>
            <person name="Rosling A."/>
        </authorList>
    </citation>
    <scope>NUCLEOTIDE SEQUENCE</scope>
    <source>
        <strain evidence="1">MT106</strain>
    </source>
</reference>
<proteinExistence type="predicted"/>
<accession>A0A9N8WNE9</accession>
<dbReference type="OrthoDB" id="2382269at2759"/>
<name>A0A9N8WNE9_9GLOM</name>
<evidence type="ECO:0000313" key="1">
    <source>
        <dbReference type="EMBL" id="CAG8495509.1"/>
    </source>
</evidence>
<gene>
    <name evidence="1" type="ORF">AGERDE_LOCUS3975</name>
</gene>
<dbReference type="Proteomes" id="UP000789831">
    <property type="component" value="Unassembled WGS sequence"/>
</dbReference>
<comment type="caution">
    <text evidence="1">The sequence shown here is derived from an EMBL/GenBank/DDBJ whole genome shotgun (WGS) entry which is preliminary data.</text>
</comment>
<dbReference type="AlphaFoldDB" id="A0A9N8WNE9"/>
<organism evidence="1 2">
    <name type="scientific">Ambispora gerdemannii</name>
    <dbReference type="NCBI Taxonomy" id="144530"/>
    <lineage>
        <taxon>Eukaryota</taxon>
        <taxon>Fungi</taxon>
        <taxon>Fungi incertae sedis</taxon>
        <taxon>Mucoromycota</taxon>
        <taxon>Glomeromycotina</taxon>
        <taxon>Glomeromycetes</taxon>
        <taxon>Archaeosporales</taxon>
        <taxon>Ambisporaceae</taxon>
        <taxon>Ambispora</taxon>
    </lineage>
</organism>
<sequence length="222" mass="24877">MDTALTALKGEINRLGFVSELPSMDTALTALKGEINRLGLASDEKIQVDAQACLDSLTEDDEKCGYLRFLISAPEPQGIPTNETIKNILRESISKFDNTSDGVPNISCITTKVDVCTTAKMHYRKEESTAKQRLSFLLKNKQLAKHLSALSVNSTSKKEVWIYYHKGDYLKVLQARKVKGKNNGIKSAVKKIKEETLKKQLANSGSKKEMCEEIIIYRYVDR</sequence>